<evidence type="ECO:0000313" key="3">
    <source>
        <dbReference type="Proteomes" id="UP001286313"/>
    </source>
</evidence>
<comment type="caution">
    <text evidence="2">The sequence shown here is derived from an EMBL/GenBank/DDBJ whole genome shotgun (WGS) entry which is preliminary data.</text>
</comment>
<accession>A0AAE1KIP0</accession>
<dbReference type="Proteomes" id="UP001286313">
    <property type="component" value="Unassembled WGS sequence"/>
</dbReference>
<name>A0AAE1KIP0_PETCI</name>
<feature type="compositionally biased region" description="Polar residues" evidence="1">
    <location>
        <begin position="106"/>
        <end position="134"/>
    </location>
</feature>
<gene>
    <name evidence="2" type="ORF">Pcinc_020742</name>
</gene>
<sequence>MMSDRKATSTKQDYCPFDVTEDYNYNKRKNETTWGEKVEEEGKSSRCLATVLRSLCCCWSVHPQYPLLPSSVITHRKISRVVSNESLAKETVEEVVLLERSVHHIPTTQHSQQQTRTPNRHNSCNSSTPLTTTKDNSHSSNGSLSSCPEN</sequence>
<proteinExistence type="predicted"/>
<dbReference type="AlphaFoldDB" id="A0AAE1KIP0"/>
<dbReference type="EMBL" id="JAWQEG010002111">
    <property type="protein sequence ID" value="KAK3874314.1"/>
    <property type="molecule type" value="Genomic_DNA"/>
</dbReference>
<reference evidence="2" key="1">
    <citation type="submission" date="2023-10" db="EMBL/GenBank/DDBJ databases">
        <title>Genome assemblies of two species of porcelain crab, Petrolisthes cinctipes and Petrolisthes manimaculis (Anomura: Porcellanidae).</title>
        <authorList>
            <person name="Angst P."/>
        </authorList>
    </citation>
    <scope>NUCLEOTIDE SEQUENCE</scope>
    <source>
        <strain evidence="2">PB745_01</strain>
        <tissue evidence="2">Gill</tissue>
    </source>
</reference>
<feature type="non-terminal residue" evidence="2">
    <location>
        <position position="150"/>
    </location>
</feature>
<evidence type="ECO:0000313" key="2">
    <source>
        <dbReference type="EMBL" id="KAK3874314.1"/>
    </source>
</evidence>
<evidence type="ECO:0000256" key="1">
    <source>
        <dbReference type="SAM" id="MobiDB-lite"/>
    </source>
</evidence>
<feature type="compositionally biased region" description="Low complexity" evidence="1">
    <location>
        <begin position="138"/>
        <end position="150"/>
    </location>
</feature>
<feature type="region of interest" description="Disordered" evidence="1">
    <location>
        <begin position="104"/>
        <end position="150"/>
    </location>
</feature>
<keyword evidence="3" id="KW-1185">Reference proteome</keyword>
<protein>
    <submittedName>
        <fullName evidence="2">Uncharacterized protein</fullName>
    </submittedName>
</protein>
<organism evidence="2 3">
    <name type="scientific">Petrolisthes cinctipes</name>
    <name type="common">Flat porcelain crab</name>
    <dbReference type="NCBI Taxonomy" id="88211"/>
    <lineage>
        <taxon>Eukaryota</taxon>
        <taxon>Metazoa</taxon>
        <taxon>Ecdysozoa</taxon>
        <taxon>Arthropoda</taxon>
        <taxon>Crustacea</taxon>
        <taxon>Multicrustacea</taxon>
        <taxon>Malacostraca</taxon>
        <taxon>Eumalacostraca</taxon>
        <taxon>Eucarida</taxon>
        <taxon>Decapoda</taxon>
        <taxon>Pleocyemata</taxon>
        <taxon>Anomura</taxon>
        <taxon>Galatheoidea</taxon>
        <taxon>Porcellanidae</taxon>
        <taxon>Petrolisthes</taxon>
    </lineage>
</organism>